<sequence length="77" mass="8313">MSKVCVVCEKRSVIGGHTARRGMARIKGGAGRKITGRSKRAFKTNVHKIKIVDAKGRVTSAYVCAKCLKAGKVKKAR</sequence>
<dbReference type="AlphaFoldDB" id="A0A410P5C5"/>
<dbReference type="RefSeq" id="WP_128700128.1">
    <property type="nucleotide sequence ID" value="NZ_CP019384.1"/>
</dbReference>
<gene>
    <name evidence="4" type="ORF">BU251_05990</name>
</gene>
<evidence type="ECO:0000256" key="1">
    <source>
        <dbReference type="ARBA" id="ARBA00008760"/>
    </source>
</evidence>
<dbReference type="InterPro" id="IPR050096">
    <property type="entry name" value="Bacterial_rp_bL28"/>
</dbReference>
<name>A0A410P5C5_VELA1</name>
<keyword evidence="5" id="KW-1185">Reference proteome</keyword>
<dbReference type="InterPro" id="IPR037147">
    <property type="entry name" value="Ribosomal_bL28_sf"/>
</dbReference>
<accession>A0A410P5C5</accession>
<dbReference type="InterPro" id="IPR034704">
    <property type="entry name" value="Ribosomal_bL28/bL31-like_sf"/>
</dbReference>
<dbReference type="EMBL" id="CP019384">
    <property type="protein sequence ID" value="QAT17312.1"/>
    <property type="molecule type" value="Genomic_DNA"/>
</dbReference>
<dbReference type="KEGG" id="vai:BU251_05990"/>
<proteinExistence type="inferred from homology"/>
<dbReference type="PANTHER" id="PTHR39080">
    <property type="entry name" value="50S RIBOSOMAL PROTEIN L28"/>
    <property type="match status" value="1"/>
</dbReference>
<dbReference type="InterPro" id="IPR026569">
    <property type="entry name" value="Ribosomal_bL28"/>
</dbReference>
<evidence type="ECO:0000313" key="4">
    <source>
        <dbReference type="EMBL" id="QAT17312.1"/>
    </source>
</evidence>
<reference evidence="4 5" key="1">
    <citation type="submission" date="2017-01" db="EMBL/GenBank/DDBJ databases">
        <title>First insights into the biology of 'candidatus Vampirococcus archaeovorus'.</title>
        <authorList>
            <person name="Kizina J."/>
            <person name="Jordan S."/>
            <person name="Stueber K."/>
            <person name="Reinhardt R."/>
            <person name="Harder J."/>
        </authorList>
    </citation>
    <scope>NUCLEOTIDE SEQUENCE [LARGE SCALE GENOMIC DNA]</scope>
    <source>
        <strain evidence="4 5">LiM</strain>
    </source>
</reference>
<dbReference type="Proteomes" id="UP000287243">
    <property type="component" value="Chromosome"/>
</dbReference>
<evidence type="ECO:0000256" key="2">
    <source>
        <dbReference type="ARBA" id="ARBA00022980"/>
    </source>
</evidence>
<dbReference type="GO" id="GO:0005840">
    <property type="term" value="C:ribosome"/>
    <property type="evidence" value="ECO:0007669"/>
    <property type="project" value="UniProtKB-KW"/>
</dbReference>
<keyword evidence="3" id="KW-0687">Ribonucleoprotein</keyword>
<evidence type="ECO:0000313" key="5">
    <source>
        <dbReference type="Proteomes" id="UP000287243"/>
    </source>
</evidence>
<comment type="similarity">
    <text evidence="1">Belongs to the bacterial ribosomal protein bL28 family.</text>
</comment>
<dbReference type="OrthoDB" id="9805609at2"/>
<dbReference type="Pfam" id="PF00830">
    <property type="entry name" value="Ribosomal_L28"/>
    <property type="match status" value="1"/>
</dbReference>
<dbReference type="PANTHER" id="PTHR39080:SF1">
    <property type="entry name" value="LARGE RIBOSOMAL SUBUNIT PROTEIN BL28A"/>
    <property type="match status" value="1"/>
</dbReference>
<dbReference type="SUPFAM" id="SSF143800">
    <property type="entry name" value="L28p-like"/>
    <property type="match status" value="1"/>
</dbReference>
<protein>
    <submittedName>
        <fullName evidence="4">50S ribosomal protein L28</fullName>
    </submittedName>
</protein>
<keyword evidence="2 4" id="KW-0689">Ribosomal protein</keyword>
<dbReference type="GO" id="GO:1990904">
    <property type="term" value="C:ribonucleoprotein complex"/>
    <property type="evidence" value="ECO:0007669"/>
    <property type="project" value="UniProtKB-KW"/>
</dbReference>
<organism evidence="4 5">
    <name type="scientific">Velamenicoccus archaeovorus</name>
    <dbReference type="NCBI Taxonomy" id="1930593"/>
    <lineage>
        <taxon>Bacteria</taxon>
        <taxon>Pseudomonadati</taxon>
        <taxon>Candidatus Omnitrophota</taxon>
        <taxon>Candidatus Velamenicoccus</taxon>
    </lineage>
</organism>
<evidence type="ECO:0000256" key="3">
    <source>
        <dbReference type="ARBA" id="ARBA00023274"/>
    </source>
</evidence>
<dbReference type="Gene3D" id="2.30.170.40">
    <property type="entry name" value="Ribosomal protein L28/L24"/>
    <property type="match status" value="1"/>
</dbReference>
<dbReference type="GO" id="GO:0003735">
    <property type="term" value="F:structural constituent of ribosome"/>
    <property type="evidence" value="ECO:0007669"/>
    <property type="project" value="InterPro"/>
</dbReference>